<evidence type="ECO:0000256" key="3">
    <source>
        <dbReference type="ARBA" id="ARBA00023163"/>
    </source>
</evidence>
<dbReference type="InterPro" id="IPR009057">
    <property type="entry name" value="Homeodomain-like_sf"/>
</dbReference>
<accession>A0ABD3IV81</accession>
<dbReference type="InterPro" id="IPR017884">
    <property type="entry name" value="SANT_dom"/>
</dbReference>
<dbReference type="InterPro" id="IPR057712">
    <property type="entry name" value="DUF7952"/>
</dbReference>
<evidence type="ECO:0000256" key="4">
    <source>
        <dbReference type="ARBA" id="ARBA00023242"/>
    </source>
</evidence>
<dbReference type="AlphaFoldDB" id="A0ABD3IV81"/>
<dbReference type="Proteomes" id="UP001634007">
    <property type="component" value="Unassembled WGS sequence"/>
</dbReference>
<dbReference type="EMBL" id="JBJKBG010000011">
    <property type="protein sequence ID" value="KAL3717578.1"/>
    <property type="molecule type" value="Genomic_DNA"/>
</dbReference>
<dbReference type="Pfam" id="PF25826">
    <property type="entry name" value="DUF7952"/>
    <property type="match status" value="1"/>
</dbReference>
<proteinExistence type="predicted"/>
<evidence type="ECO:0000259" key="6">
    <source>
        <dbReference type="PROSITE" id="PS51293"/>
    </source>
</evidence>
<reference evidence="7 8" key="1">
    <citation type="submission" date="2024-11" db="EMBL/GenBank/DDBJ databases">
        <title>Chromosome-level genome assembly of Eucalyptus globulus Labill. provides insights into its genome evolution.</title>
        <authorList>
            <person name="Li X."/>
        </authorList>
    </citation>
    <scope>NUCLEOTIDE SEQUENCE [LARGE SCALE GENOMIC DNA]</scope>
    <source>
        <strain evidence="7">CL2024</strain>
        <tissue evidence="7">Fresh tender leaves</tissue>
    </source>
</reference>
<comment type="caution">
    <text evidence="7">The sequence shown here is derived from an EMBL/GenBank/DDBJ whole genome shotgun (WGS) entry which is preliminary data.</text>
</comment>
<name>A0ABD3IV81_EUCGL</name>
<keyword evidence="4" id="KW-0539">Nucleus</keyword>
<dbReference type="PANTHER" id="PTHR13859:SF11">
    <property type="entry name" value="GRUNGE, ISOFORM J"/>
    <property type="match status" value="1"/>
</dbReference>
<feature type="compositionally biased region" description="Polar residues" evidence="5">
    <location>
        <begin position="644"/>
        <end position="674"/>
    </location>
</feature>
<gene>
    <name evidence="7" type="ORF">ACJRO7_009076</name>
</gene>
<comment type="subcellular location">
    <subcellularLocation>
        <location evidence="1">Nucleus</location>
    </subcellularLocation>
</comment>
<feature type="domain" description="SANT" evidence="6">
    <location>
        <begin position="118"/>
        <end position="169"/>
    </location>
</feature>
<organism evidence="7 8">
    <name type="scientific">Eucalyptus globulus</name>
    <name type="common">Tasmanian blue gum</name>
    <dbReference type="NCBI Taxonomy" id="34317"/>
    <lineage>
        <taxon>Eukaryota</taxon>
        <taxon>Viridiplantae</taxon>
        <taxon>Streptophyta</taxon>
        <taxon>Embryophyta</taxon>
        <taxon>Tracheophyta</taxon>
        <taxon>Spermatophyta</taxon>
        <taxon>Magnoliopsida</taxon>
        <taxon>eudicotyledons</taxon>
        <taxon>Gunneridae</taxon>
        <taxon>Pentapetalae</taxon>
        <taxon>rosids</taxon>
        <taxon>malvids</taxon>
        <taxon>Myrtales</taxon>
        <taxon>Myrtaceae</taxon>
        <taxon>Myrtoideae</taxon>
        <taxon>Eucalypteae</taxon>
        <taxon>Eucalyptus</taxon>
    </lineage>
</organism>
<feature type="compositionally biased region" description="Polar residues" evidence="5">
    <location>
        <begin position="707"/>
        <end position="717"/>
    </location>
</feature>
<feature type="region of interest" description="Disordered" evidence="5">
    <location>
        <begin position="644"/>
        <end position="685"/>
    </location>
</feature>
<dbReference type="PROSITE" id="PS51293">
    <property type="entry name" value="SANT"/>
    <property type="match status" value="1"/>
</dbReference>
<feature type="region of interest" description="Disordered" evidence="5">
    <location>
        <begin position="704"/>
        <end position="738"/>
    </location>
</feature>
<dbReference type="PANTHER" id="PTHR13859">
    <property type="entry name" value="ATROPHIN-RELATED"/>
    <property type="match status" value="1"/>
</dbReference>
<protein>
    <recommendedName>
        <fullName evidence="6">SANT domain-containing protein</fullName>
    </recommendedName>
</protein>
<keyword evidence="8" id="KW-1185">Reference proteome</keyword>
<keyword evidence="2" id="KW-0805">Transcription regulation</keyword>
<evidence type="ECO:0000256" key="1">
    <source>
        <dbReference type="ARBA" id="ARBA00004123"/>
    </source>
</evidence>
<sequence>MEGNEEKSADQVCLSETNDGFGDPQAIPRVGDQYQAEIPSLVVEYVPIQNSNELNGAQFVSKGENLMTPNTMFTGKDMKDLEWLGEVYGADKMDVHSLAEEQKTKMHLDVGVYYLPDSSSEAWTNAECDGFLLGLYIFGKNLILVKRFVEGKPMGDILRYYYGKFYGSSGYSRWSGCRKLRKRCVSGKKIFTGWRYQELLSRLISRVSEDCQKFFIEVSQQMEEGRISFEDYVFTVKDVVGLGNLVEAVGIGTGKRDLTRVVNESTLKKSLVPPIPTGKSCSSLSPAKIIEFLTGDFRLSKAKSRDLFWKAIWPRLLARGWHSEQPQNYSLSGSKDSLVFLIPGVKKFIKRRLVKGNHYFDSISDILKKVASEPELIEFELGAVKEISLKEESWQDASSKGDSDNVLDRKCHQRYMQPQNSKPSPALAGFMIVDTSSVRQGQAKMRGVRLLPSEMTCASTHSGQIEKNAFEVSEDKDDATDNRAQSHKLGDATSAFDDTQPILLKKCRFDLEMNAGHPDCKGSTTQQQDFSPLACGESNSCTGNLSAQRELYKNEFHFLSPVKNKSIVLQGGSSQDFTAACSFVEVSPDELKSKSCKDEFPSLDKKYSHASINLSLQRVSTDTRTHETLTPKVVQSHDQTCSAKSLCPSSGSDQPTEQHNPSYGNPNIEQQYNRYGSRKSTRNRPLTRKALEAMECGFFNTKKTRKGTASVSPTFNDGSGHCVAHPRIKQGGPQKGPQ</sequence>
<evidence type="ECO:0000313" key="8">
    <source>
        <dbReference type="Proteomes" id="UP001634007"/>
    </source>
</evidence>
<dbReference type="Pfam" id="PF24662">
    <property type="entry name" value="DUF7650"/>
    <property type="match status" value="1"/>
</dbReference>
<dbReference type="SUPFAM" id="SSF46689">
    <property type="entry name" value="Homeodomain-like"/>
    <property type="match status" value="1"/>
</dbReference>
<dbReference type="InterPro" id="IPR056067">
    <property type="entry name" value="DUF7650"/>
</dbReference>
<dbReference type="GO" id="GO:0005634">
    <property type="term" value="C:nucleus"/>
    <property type="evidence" value="ECO:0007669"/>
    <property type="project" value="UniProtKB-SubCell"/>
</dbReference>
<feature type="compositionally biased region" description="Basic residues" evidence="5">
    <location>
        <begin position="676"/>
        <end position="685"/>
    </location>
</feature>
<keyword evidence="3" id="KW-0804">Transcription</keyword>
<evidence type="ECO:0000256" key="2">
    <source>
        <dbReference type="ARBA" id="ARBA00023015"/>
    </source>
</evidence>
<evidence type="ECO:0000313" key="7">
    <source>
        <dbReference type="EMBL" id="KAL3717578.1"/>
    </source>
</evidence>
<feature type="region of interest" description="Disordered" evidence="5">
    <location>
        <begin position="1"/>
        <end position="20"/>
    </location>
</feature>
<evidence type="ECO:0000256" key="5">
    <source>
        <dbReference type="SAM" id="MobiDB-lite"/>
    </source>
</evidence>